<evidence type="ECO:0000313" key="4">
    <source>
        <dbReference type="Proteomes" id="UP001162162"/>
    </source>
</evidence>
<dbReference type="InterPro" id="IPR026055">
    <property type="entry name" value="FAR"/>
</dbReference>
<dbReference type="PANTHER" id="PTHR11011">
    <property type="entry name" value="MALE STERILITY PROTEIN 2-RELATED"/>
    <property type="match status" value="1"/>
</dbReference>
<protein>
    <recommendedName>
        <fullName evidence="1">Fatty acyl-CoA reductase</fullName>
        <ecNumber evidence="1">1.2.1.84</ecNumber>
    </recommendedName>
</protein>
<accession>A0AAV8Y6R9</accession>
<keyword evidence="4" id="KW-1185">Reference proteome</keyword>
<comment type="caution">
    <text evidence="3">The sequence shown here is derived from an EMBL/GenBank/DDBJ whole genome shotgun (WGS) entry which is preliminary data.</text>
</comment>
<comment type="similarity">
    <text evidence="1">Belongs to the fatty acyl-CoA reductase family.</text>
</comment>
<dbReference type="GO" id="GO:0035336">
    <property type="term" value="P:long-chain fatty-acyl-CoA metabolic process"/>
    <property type="evidence" value="ECO:0007669"/>
    <property type="project" value="TreeGrafter"/>
</dbReference>
<reference evidence="3" key="1">
    <citation type="journal article" date="2023" name="Insect Mol. Biol.">
        <title>Genome sequencing provides insights into the evolution of gene families encoding plant cell wall-degrading enzymes in longhorned beetles.</title>
        <authorList>
            <person name="Shin N.R."/>
            <person name="Okamura Y."/>
            <person name="Kirsch R."/>
            <person name="Pauchet Y."/>
        </authorList>
    </citation>
    <scope>NUCLEOTIDE SEQUENCE</scope>
    <source>
        <strain evidence="3">AMC_N1</strain>
    </source>
</reference>
<evidence type="ECO:0000256" key="1">
    <source>
        <dbReference type="RuleBase" id="RU363097"/>
    </source>
</evidence>
<dbReference type="SUPFAM" id="SSF51735">
    <property type="entry name" value="NAD(P)-binding Rossmann-fold domains"/>
    <property type="match status" value="1"/>
</dbReference>
<keyword evidence="1" id="KW-0560">Oxidoreductase</keyword>
<dbReference type="InterPro" id="IPR036291">
    <property type="entry name" value="NAD(P)-bd_dom_sf"/>
</dbReference>
<evidence type="ECO:0000313" key="3">
    <source>
        <dbReference type="EMBL" id="KAJ8946396.1"/>
    </source>
</evidence>
<keyword evidence="1" id="KW-0444">Lipid biosynthesis</keyword>
<dbReference type="Gene3D" id="3.40.50.720">
    <property type="entry name" value="NAD(P)-binding Rossmann-like Domain"/>
    <property type="match status" value="1"/>
</dbReference>
<dbReference type="Proteomes" id="UP001162162">
    <property type="component" value="Unassembled WGS sequence"/>
</dbReference>
<name>A0AAV8Y6R9_9CUCU</name>
<dbReference type="GO" id="GO:0080019">
    <property type="term" value="F:alcohol-forming very long-chain fatty acyl-CoA reductase activity"/>
    <property type="evidence" value="ECO:0007669"/>
    <property type="project" value="InterPro"/>
</dbReference>
<comment type="catalytic activity">
    <reaction evidence="1">
        <text>a long-chain fatty acyl-CoA + 2 NADPH + 2 H(+) = a long-chain primary fatty alcohol + 2 NADP(+) + CoA</text>
        <dbReference type="Rhea" id="RHEA:52716"/>
        <dbReference type="ChEBI" id="CHEBI:15378"/>
        <dbReference type="ChEBI" id="CHEBI:57287"/>
        <dbReference type="ChEBI" id="CHEBI:57783"/>
        <dbReference type="ChEBI" id="CHEBI:58349"/>
        <dbReference type="ChEBI" id="CHEBI:77396"/>
        <dbReference type="ChEBI" id="CHEBI:83139"/>
        <dbReference type="EC" id="1.2.1.84"/>
    </reaction>
</comment>
<dbReference type="EMBL" id="JAPWTK010000187">
    <property type="protein sequence ID" value="KAJ8946396.1"/>
    <property type="molecule type" value="Genomic_DNA"/>
</dbReference>
<dbReference type="GO" id="GO:0102965">
    <property type="term" value="F:alcohol-forming long-chain fatty acyl-CoA reductase activity"/>
    <property type="evidence" value="ECO:0007669"/>
    <property type="project" value="UniProtKB-EC"/>
</dbReference>
<proteinExistence type="inferred from homology"/>
<dbReference type="EC" id="1.2.1.84" evidence="1"/>
<organism evidence="3 4">
    <name type="scientific">Aromia moschata</name>
    <dbReference type="NCBI Taxonomy" id="1265417"/>
    <lineage>
        <taxon>Eukaryota</taxon>
        <taxon>Metazoa</taxon>
        <taxon>Ecdysozoa</taxon>
        <taxon>Arthropoda</taxon>
        <taxon>Hexapoda</taxon>
        <taxon>Insecta</taxon>
        <taxon>Pterygota</taxon>
        <taxon>Neoptera</taxon>
        <taxon>Endopterygota</taxon>
        <taxon>Coleoptera</taxon>
        <taxon>Polyphaga</taxon>
        <taxon>Cucujiformia</taxon>
        <taxon>Chrysomeloidea</taxon>
        <taxon>Cerambycidae</taxon>
        <taxon>Cerambycinae</taxon>
        <taxon>Callichromatini</taxon>
        <taxon>Aromia</taxon>
    </lineage>
</organism>
<dbReference type="PANTHER" id="PTHR11011:SF60">
    <property type="entry name" value="FATTY ACYL-COA REDUCTASE-RELATED"/>
    <property type="match status" value="1"/>
</dbReference>
<keyword evidence="1" id="KW-0521">NADP</keyword>
<dbReference type="AlphaFoldDB" id="A0AAV8Y6R9"/>
<keyword evidence="1" id="KW-0443">Lipid metabolism</keyword>
<comment type="function">
    <text evidence="1">Catalyzes the reduction of fatty acyl-CoA to fatty alcohols.</text>
</comment>
<dbReference type="InterPro" id="IPR013120">
    <property type="entry name" value="FAR_NAD-bd"/>
</dbReference>
<gene>
    <name evidence="3" type="ORF">NQ318_011803</name>
</gene>
<dbReference type="GO" id="GO:0005777">
    <property type="term" value="C:peroxisome"/>
    <property type="evidence" value="ECO:0007669"/>
    <property type="project" value="TreeGrafter"/>
</dbReference>
<feature type="domain" description="Thioester reductase (TE)" evidence="2">
    <location>
        <begin position="52"/>
        <end position="110"/>
    </location>
</feature>
<evidence type="ECO:0000259" key="2">
    <source>
        <dbReference type="Pfam" id="PF07993"/>
    </source>
</evidence>
<sequence length="131" mass="15278">MEWCREGQGEYIEGEKVVTIVKKVTTVEDTVDLIETDLTPIQEFYNKSNVFITGCTGFLGQLLIEKLFRSCPISKVYLLVRDKKGKTVDARLDTIFGDPLFQRLRNQMPDFRKKSDINRRRLHAARFGFER</sequence>
<dbReference type="Pfam" id="PF07993">
    <property type="entry name" value="NAD_binding_4"/>
    <property type="match status" value="1"/>
</dbReference>